<keyword evidence="3" id="KW-1185">Reference proteome</keyword>
<dbReference type="AlphaFoldDB" id="A0AAE3VIT8"/>
<dbReference type="RefSeq" id="WP_307263315.1">
    <property type="nucleotide sequence ID" value="NZ_JAUSVL010000001.1"/>
</dbReference>
<keyword evidence="1" id="KW-1133">Transmembrane helix</keyword>
<keyword evidence="1" id="KW-0472">Membrane</keyword>
<evidence type="ECO:0000256" key="1">
    <source>
        <dbReference type="SAM" id="Phobius"/>
    </source>
</evidence>
<feature type="transmembrane region" description="Helical" evidence="1">
    <location>
        <begin position="12"/>
        <end position="36"/>
    </location>
</feature>
<name>A0AAE3VIT8_9BACT</name>
<reference evidence="2" key="1">
    <citation type="submission" date="2023-07" db="EMBL/GenBank/DDBJ databases">
        <title>Genomic Encyclopedia of Type Strains, Phase IV (KMG-IV): sequencing the most valuable type-strain genomes for metagenomic binning, comparative biology and taxonomic classification.</title>
        <authorList>
            <person name="Goeker M."/>
        </authorList>
    </citation>
    <scope>NUCLEOTIDE SEQUENCE</scope>
    <source>
        <strain evidence="2">DSM 24202</strain>
    </source>
</reference>
<dbReference type="EMBL" id="JAUSVL010000001">
    <property type="protein sequence ID" value="MDQ0291066.1"/>
    <property type="molecule type" value="Genomic_DNA"/>
</dbReference>
<comment type="caution">
    <text evidence="2">The sequence shown here is derived from an EMBL/GenBank/DDBJ whole genome shotgun (WGS) entry which is preliminary data.</text>
</comment>
<gene>
    <name evidence="2" type="ORF">J3R75_003173</name>
</gene>
<proteinExistence type="predicted"/>
<organism evidence="2 3">
    <name type="scientific">Oligosphaera ethanolica</name>
    <dbReference type="NCBI Taxonomy" id="760260"/>
    <lineage>
        <taxon>Bacteria</taxon>
        <taxon>Pseudomonadati</taxon>
        <taxon>Lentisphaerota</taxon>
        <taxon>Oligosphaeria</taxon>
        <taxon>Oligosphaerales</taxon>
        <taxon>Oligosphaeraceae</taxon>
        <taxon>Oligosphaera</taxon>
    </lineage>
</organism>
<accession>A0AAE3VIT8</accession>
<protein>
    <submittedName>
        <fullName evidence="2">Type II secretory pathway component PulJ</fullName>
    </submittedName>
</protein>
<dbReference type="Proteomes" id="UP001238163">
    <property type="component" value="Unassembled WGS sequence"/>
</dbReference>
<keyword evidence="1" id="KW-0812">Transmembrane</keyword>
<evidence type="ECO:0000313" key="2">
    <source>
        <dbReference type="EMBL" id="MDQ0291066.1"/>
    </source>
</evidence>
<evidence type="ECO:0000313" key="3">
    <source>
        <dbReference type="Proteomes" id="UP001238163"/>
    </source>
</evidence>
<sequence>MNRPVAHKTRRYTLVEILVAMAILVIMMSFLFQFVIGAQRIWSASESTADIFDQAQLVMELVENDLQAINFICDEDYPGHSIPMGVQLDLNGFLTNKLFFVTTDLAGSGSVGTYMTLYALSNNELSRYVFDSPIGSYSPHSFYGFDPIAYSGQAANYVAILTSVEADTTLKNVIAKGIESIQLNFLPSNTASPIPNTYFFKSVPNVVKVTIVAYDAQAVERLISTGLAVDSDPVNNKKTETARTFTKLIFIR</sequence>